<dbReference type="NCBIfam" id="TIGR00385">
    <property type="entry name" value="dsbE"/>
    <property type="match status" value="1"/>
</dbReference>
<dbReference type="InterPro" id="IPR013766">
    <property type="entry name" value="Thioredoxin_domain"/>
</dbReference>
<dbReference type="GO" id="GO:0030288">
    <property type="term" value="C:outer membrane-bounded periplasmic space"/>
    <property type="evidence" value="ECO:0007669"/>
    <property type="project" value="InterPro"/>
</dbReference>
<dbReference type="RefSeq" id="WP_050115714.1">
    <property type="nucleotide sequence ID" value="NZ_CABHXQ010000083.1"/>
</dbReference>
<comment type="subcellular location">
    <subcellularLocation>
        <location evidence="1">Cell inner membrane</location>
        <topology evidence="1">Single-pass membrane protein</topology>
        <orientation evidence="1">Periplasmic side</orientation>
    </subcellularLocation>
</comment>
<keyword evidence="9" id="KW-0413">Isomerase</keyword>
<dbReference type="Proteomes" id="UP000041882">
    <property type="component" value="Unassembled WGS sequence"/>
</dbReference>
<reference evidence="10" key="1">
    <citation type="submission" date="2015-03" db="EMBL/GenBank/DDBJ databases">
        <authorList>
            <consortium name="Pathogen Informatics"/>
            <person name="Murphy D."/>
        </authorList>
    </citation>
    <scope>NUCLEOTIDE SEQUENCE [LARGE SCALE GENOMIC DNA]</scope>
    <source>
        <strain evidence="10">IP6945</strain>
    </source>
</reference>
<proteinExistence type="inferred from homology"/>
<dbReference type="SUPFAM" id="SSF52833">
    <property type="entry name" value="Thioredoxin-like"/>
    <property type="match status" value="1"/>
</dbReference>
<organism evidence="9 10">
    <name type="scientific">Yersinia thracica</name>
    <dbReference type="NCBI Taxonomy" id="2890319"/>
    <lineage>
        <taxon>Bacteria</taxon>
        <taxon>Pseudomonadati</taxon>
        <taxon>Pseudomonadota</taxon>
        <taxon>Gammaproteobacteria</taxon>
        <taxon>Enterobacterales</taxon>
        <taxon>Yersiniaceae</taxon>
        <taxon>Yersinia</taxon>
    </lineage>
</organism>
<dbReference type="EMBL" id="CQAW01000017">
    <property type="protein sequence ID" value="CNI10043.1"/>
    <property type="molecule type" value="Genomic_DNA"/>
</dbReference>
<evidence type="ECO:0000256" key="1">
    <source>
        <dbReference type="ARBA" id="ARBA00004383"/>
    </source>
</evidence>
<dbReference type="AlphaFoldDB" id="A0A0T9QG03"/>
<protein>
    <recommendedName>
        <fullName evidence="3">Thiol:disulfide interchange protein DsbE</fullName>
    </recommendedName>
    <alternativeName>
        <fullName evidence="7">Cytochrome c biogenesis protein CcmG</fullName>
    </alternativeName>
</protein>
<sequence>MKQRWPWLLVPVLAFFLGLVLYSGLNRDPHHIELAEKNRPIPEFSLSELQQPEQKITRSQLLGKVTVINVWASWCASCKQELAVLGQIANSLKSANSLNKVQFYGLNYRDDRQAALNTLHRYSNPYQKNLYDPQGILALAMGVYGTPETWLIDANGVIRQRYAGEMTLEIWQQQFMPLLAQWAKAETP</sequence>
<accession>A0A0T9QG03</accession>
<dbReference type="PROSITE" id="PS00194">
    <property type="entry name" value="THIOREDOXIN_1"/>
    <property type="match status" value="1"/>
</dbReference>
<dbReference type="Pfam" id="PF08534">
    <property type="entry name" value="Redoxin"/>
    <property type="match status" value="1"/>
</dbReference>
<dbReference type="GO" id="GO:0015036">
    <property type="term" value="F:disulfide oxidoreductase activity"/>
    <property type="evidence" value="ECO:0007669"/>
    <property type="project" value="InterPro"/>
</dbReference>
<comment type="similarity">
    <text evidence="2">Belongs to the thioredoxin family. DsbE subfamily.</text>
</comment>
<dbReference type="PANTHER" id="PTHR42852">
    <property type="entry name" value="THIOL:DISULFIDE INTERCHANGE PROTEIN DSBE"/>
    <property type="match status" value="1"/>
</dbReference>
<evidence type="ECO:0000313" key="10">
    <source>
        <dbReference type="Proteomes" id="UP000041882"/>
    </source>
</evidence>
<dbReference type="InterPro" id="IPR036249">
    <property type="entry name" value="Thioredoxin-like_sf"/>
</dbReference>
<dbReference type="Gene3D" id="3.40.30.10">
    <property type="entry name" value="Glutaredoxin"/>
    <property type="match status" value="1"/>
</dbReference>
<keyword evidence="6" id="KW-0676">Redox-active center</keyword>
<dbReference type="CDD" id="cd03010">
    <property type="entry name" value="TlpA_like_DsbE"/>
    <property type="match status" value="1"/>
</dbReference>
<evidence type="ECO:0000256" key="2">
    <source>
        <dbReference type="ARBA" id="ARBA00007758"/>
    </source>
</evidence>
<dbReference type="InterPro" id="IPR013740">
    <property type="entry name" value="Redoxin"/>
</dbReference>
<evidence type="ECO:0000259" key="8">
    <source>
        <dbReference type="PROSITE" id="PS51352"/>
    </source>
</evidence>
<feature type="domain" description="Thioredoxin" evidence="8">
    <location>
        <begin position="35"/>
        <end position="180"/>
    </location>
</feature>
<evidence type="ECO:0000256" key="7">
    <source>
        <dbReference type="ARBA" id="ARBA00032826"/>
    </source>
</evidence>
<name>A0A0T9QG03_9GAMM</name>
<keyword evidence="4" id="KW-0201">Cytochrome c-type biogenesis</keyword>
<evidence type="ECO:0000256" key="5">
    <source>
        <dbReference type="ARBA" id="ARBA00023157"/>
    </source>
</evidence>
<keyword evidence="10" id="KW-1185">Reference proteome</keyword>
<dbReference type="InterPro" id="IPR017937">
    <property type="entry name" value="Thioredoxin_CS"/>
</dbReference>
<keyword evidence="5" id="KW-1015">Disulfide bond</keyword>
<dbReference type="InterPro" id="IPR050553">
    <property type="entry name" value="Thioredoxin_ResA/DsbE_sf"/>
</dbReference>
<gene>
    <name evidence="9" type="primary">dsbE</name>
    <name evidence="9" type="ORF">ERS008472_03217</name>
</gene>
<evidence type="ECO:0000256" key="6">
    <source>
        <dbReference type="ARBA" id="ARBA00023284"/>
    </source>
</evidence>
<dbReference type="GO" id="GO:0005886">
    <property type="term" value="C:plasma membrane"/>
    <property type="evidence" value="ECO:0007669"/>
    <property type="project" value="UniProtKB-SubCell"/>
</dbReference>
<evidence type="ECO:0000256" key="3">
    <source>
        <dbReference type="ARBA" id="ARBA00013827"/>
    </source>
</evidence>
<dbReference type="GO" id="GO:0016853">
    <property type="term" value="F:isomerase activity"/>
    <property type="evidence" value="ECO:0007669"/>
    <property type="project" value="UniProtKB-KW"/>
</dbReference>
<dbReference type="InterPro" id="IPR004799">
    <property type="entry name" value="Periplasmic_diS_OxRdtase_DsbE"/>
</dbReference>
<dbReference type="GO" id="GO:0017004">
    <property type="term" value="P:cytochrome complex assembly"/>
    <property type="evidence" value="ECO:0007669"/>
    <property type="project" value="UniProtKB-KW"/>
</dbReference>
<evidence type="ECO:0000256" key="4">
    <source>
        <dbReference type="ARBA" id="ARBA00022748"/>
    </source>
</evidence>
<evidence type="ECO:0000313" key="9">
    <source>
        <dbReference type="EMBL" id="CNI10043.1"/>
    </source>
</evidence>
<dbReference type="PANTHER" id="PTHR42852:SF6">
    <property type="entry name" value="THIOL:DISULFIDE INTERCHANGE PROTEIN DSBE"/>
    <property type="match status" value="1"/>
</dbReference>
<dbReference type="PROSITE" id="PS51352">
    <property type="entry name" value="THIOREDOXIN_2"/>
    <property type="match status" value="1"/>
</dbReference>